<feature type="transmembrane region" description="Helical" evidence="1">
    <location>
        <begin position="128"/>
        <end position="147"/>
    </location>
</feature>
<dbReference type="KEGG" id="slu:KE3_0610"/>
<dbReference type="NCBIfam" id="TIGR04518">
    <property type="entry name" value="ECF_S_folT_fam"/>
    <property type="match status" value="1"/>
</dbReference>
<accession>A0AB33AKF6</accession>
<dbReference type="EMBL" id="CP003025">
    <property type="protein sequence ID" value="AGS05118.1"/>
    <property type="molecule type" value="Genomic_DNA"/>
</dbReference>
<feature type="transmembrane region" description="Helical" evidence="1">
    <location>
        <begin position="61"/>
        <end position="79"/>
    </location>
</feature>
<dbReference type="InterPro" id="IPR024529">
    <property type="entry name" value="ECF_trnsprt_substrate-spec"/>
</dbReference>
<keyword evidence="1" id="KW-1133">Transmembrane helix</keyword>
<gene>
    <name evidence="2" type="ORF">KE3_0610</name>
</gene>
<keyword evidence="3" id="KW-1185">Reference proteome</keyword>
<dbReference type="Gene3D" id="1.10.1760.20">
    <property type="match status" value="1"/>
</dbReference>
<dbReference type="InterPro" id="IPR030949">
    <property type="entry name" value="ECF_S_folate_fam"/>
</dbReference>
<protein>
    <recommendedName>
        <fullName evidence="4">Folate family ECF transporter S component</fullName>
    </recommendedName>
</protein>
<evidence type="ECO:0000256" key="1">
    <source>
        <dbReference type="SAM" id="Phobius"/>
    </source>
</evidence>
<name>A0AB33AKF6_9STRE</name>
<feature type="transmembrane region" description="Helical" evidence="1">
    <location>
        <begin position="159"/>
        <end position="186"/>
    </location>
</feature>
<dbReference type="Pfam" id="PF12822">
    <property type="entry name" value="ECF_trnsprt"/>
    <property type="match status" value="1"/>
</dbReference>
<evidence type="ECO:0000313" key="2">
    <source>
        <dbReference type="EMBL" id="AGS05118.1"/>
    </source>
</evidence>
<proteinExistence type="predicted"/>
<dbReference type="GO" id="GO:0022857">
    <property type="term" value="F:transmembrane transporter activity"/>
    <property type="evidence" value="ECO:0007669"/>
    <property type="project" value="InterPro"/>
</dbReference>
<keyword evidence="1" id="KW-0472">Membrane</keyword>
<feature type="transmembrane region" description="Helical" evidence="1">
    <location>
        <begin position="86"/>
        <end position="108"/>
    </location>
</feature>
<organism evidence="2 3">
    <name type="scientific">Streptococcus lutetiensis 033</name>
    <dbReference type="NCBI Taxonomy" id="1076934"/>
    <lineage>
        <taxon>Bacteria</taxon>
        <taxon>Bacillati</taxon>
        <taxon>Bacillota</taxon>
        <taxon>Bacilli</taxon>
        <taxon>Lactobacillales</taxon>
        <taxon>Streptococcaceae</taxon>
        <taxon>Streptococcus</taxon>
    </lineage>
</organism>
<dbReference type="Proteomes" id="UP000015268">
    <property type="component" value="Chromosome"/>
</dbReference>
<evidence type="ECO:0000313" key="3">
    <source>
        <dbReference type="Proteomes" id="UP000015268"/>
    </source>
</evidence>
<dbReference type="AlphaFoldDB" id="A0AB33AKF6"/>
<reference evidence="2 3" key="1">
    <citation type="journal article" date="2013" name="BMC Microbiol.">
        <title>Dynamics of fecal microbial communities in children with diarrhea of unknown etiology and genomic analysis of associated Streptococcus lutetiensis.</title>
        <authorList>
            <person name="Jin D."/>
            <person name="Chen C."/>
            <person name="Li L."/>
            <person name="Lu S."/>
            <person name="Li Z."/>
            <person name="Zhou Z."/>
            <person name="Jing H."/>
            <person name="Xu Y."/>
            <person name="Du P."/>
            <person name="Wang H."/>
            <person name="Xiong Y."/>
            <person name="Zheng H."/>
            <person name="Bai X."/>
            <person name="Sun H."/>
            <person name="Wang L."/>
            <person name="Ye C."/>
            <person name="Gottschalk M."/>
            <person name="Xu J."/>
        </authorList>
    </citation>
    <scope>NUCLEOTIDE SEQUENCE [LARGE SCALE GENOMIC DNA]</scope>
    <source>
        <strain evidence="2 3">033</strain>
    </source>
</reference>
<sequence>MHRVDDSRQVCVNGMSSHNEAICAVNHCIRCYFLTALVFKCKKEQKMKNIFQTPKITSRRLVTLAMLIALAFIVGKFSIPVIPEQLVISFTFIVNAIIGMVAGPIWGFISFAILDVVDNLLSGQGNFIIWWTLMEAVQGFFYGLFFYGKELKWSNKKDWLHVTLAVLVTMLISTFIFTPLLVQIYFHVPFWAQYVAGRWLKIFEIPIRIIVIMLVVPRLQRIPELRKLANL</sequence>
<evidence type="ECO:0008006" key="4">
    <source>
        <dbReference type="Google" id="ProtNLM"/>
    </source>
</evidence>
<keyword evidence="1" id="KW-0812">Transmembrane</keyword>